<name>A0A0L0SYN0_ALLM3</name>
<accession>A0A0L0SYN0</accession>
<proteinExistence type="predicted"/>
<dbReference type="EMBL" id="GG745353">
    <property type="protein sequence ID" value="KNE67495.1"/>
    <property type="molecule type" value="Genomic_DNA"/>
</dbReference>
<feature type="region of interest" description="Disordered" evidence="1">
    <location>
        <begin position="108"/>
        <end position="136"/>
    </location>
</feature>
<sequence length="290" mass="29541">MGGAASVSARAARAQIIRAMEQYADRHASIPDARVHCAVRHAPVGAKVQAVITAPEVLVSIRDRAPPVPAMPVAVPTPAPPVTLPPTPSPARPAPAALQDFVPGVSHLVQGSRRPSPTSPTPSHPGPATPPPTPVHATSAVLQAQAPVVPNVSHLVQTSRRPSAPLLLLFGAGPSHALRSDRRPSTPSPLFGAAGRFAGGKDRRPSEATAARIAAGLAMRAEPSAGARSAPPDTLMMTVGAEPARALVVHLDPWGAAAPAALPAVDDEEDHGEVISTVSSAAATLMSPQR</sequence>
<dbReference type="VEuPathDB" id="FungiDB:AMAG_19632"/>
<evidence type="ECO:0000313" key="3">
    <source>
        <dbReference type="Proteomes" id="UP000054350"/>
    </source>
</evidence>
<evidence type="ECO:0000256" key="1">
    <source>
        <dbReference type="SAM" id="MobiDB-lite"/>
    </source>
</evidence>
<feature type="compositionally biased region" description="Pro residues" evidence="1">
    <location>
        <begin position="117"/>
        <end position="134"/>
    </location>
</feature>
<protein>
    <submittedName>
        <fullName evidence="2">Uncharacterized protein</fullName>
    </submittedName>
</protein>
<dbReference type="AlphaFoldDB" id="A0A0L0SYN0"/>
<gene>
    <name evidence="2" type="ORF">AMAG_19632</name>
</gene>
<dbReference type="Proteomes" id="UP000054350">
    <property type="component" value="Unassembled WGS sequence"/>
</dbReference>
<evidence type="ECO:0000313" key="2">
    <source>
        <dbReference type="EMBL" id="KNE67495.1"/>
    </source>
</evidence>
<reference evidence="2 3" key="1">
    <citation type="submission" date="2009-11" db="EMBL/GenBank/DDBJ databases">
        <title>Annotation of Allomyces macrogynus ATCC 38327.</title>
        <authorList>
            <consortium name="The Broad Institute Genome Sequencing Platform"/>
            <person name="Russ C."/>
            <person name="Cuomo C."/>
            <person name="Burger G."/>
            <person name="Gray M.W."/>
            <person name="Holland P.W.H."/>
            <person name="King N."/>
            <person name="Lang F.B.F."/>
            <person name="Roger A.J."/>
            <person name="Ruiz-Trillo I."/>
            <person name="Young S.K."/>
            <person name="Zeng Q."/>
            <person name="Gargeya S."/>
            <person name="Fitzgerald M."/>
            <person name="Haas B."/>
            <person name="Abouelleil A."/>
            <person name="Alvarado L."/>
            <person name="Arachchi H.M."/>
            <person name="Berlin A."/>
            <person name="Chapman S.B."/>
            <person name="Gearin G."/>
            <person name="Goldberg J."/>
            <person name="Griggs A."/>
            <person name="Gujja S."/>
            <person name="Hansen M."/>
            <person name="Heiman D."/>
            <person name="Howarth C."/>
            <person name="Larimer J."/>
            <person name="Lui A."/>
            <person name="MacDonald P.J.P."/>
            <person name="McCowen C."/>
            <person name="Montmayeur A."/>
            <person name="Murphy C."/>
            <person name="Neiman D."/>
            <person name="Pearson M."/>
            <person name="Priest M."/>
            <person name="Roberts A."/>
            <person name="Saif S."/>
            <person name="Shea T."/>
            <person name="Sisk P."/>
            <person name="Stolte C."/>
            <person name="Sykes S."/>
            <person name="Wortman J."/>
            <person name="Nusbaum C."/>
            <person name="Birren B."/>
        </authorList>
    </citation>
    <scope>NUCLEOTIDE SEQUENCE [LARGE SCALE GENOMIC DNA]</scope>
    <source>
        <strain evidence="2 3">ATCC 38327</strain>
    </source>
</reference>
<organism evidence="2 3">
    <name type="scientific">Allomyces macrogynus (strain ATCC 38327)</name>
    <name type="common">Allomyces javanicus var. macrogynus</name>
    <dbReference type="NCBI Taxonomy" id="578462"/>
    <lineage>
        <taxon>Eukaryota</taxon>
        <taxon>Fungi</taxon>
        <taxon>Fungi incertae sedis</taxon>
        <taxon>Blastocladiomycota</taxon>
        <taxon>Blastocladiomycetes</taxon>
        <taxon>Blastocladiales</taxon>
        <taxon>Blastocladiaceae</taxon>
        <taxon>Allomyces</taxon>
    </lineage>
</organism>
<keyword evidence="3" id="KW-1185">Reference proteome</keyword>
<reference evidence="3" key="2">
    <citation type="submission" date="2009-11" db="EMBL/GenBank/DDBJ databases">
        <title>The Genome Sequence of Allomyces macrogynus strain ATCC 38327.</title>
        <authorList>
            <consortium name="The Broad Institute Genome Sequencing Platform"/>
            <person name="Russ C."/>
            <person name="Cuomo C."/>
            <person name="Shea T."/>
            <person name="Young S.K."/>
            <person name="Zeng Q."/>
            <person name="Koehrsen M."/>
            <person name="Haas B."/>
            <person name="Borodovsky M."/>
            <person name="Guigo R."/>
            <person name="Alvarado L."/>
            <person name="Berlin A."/>
            <person name="Borenstein D."/>
            <person name="Chen Z."/>
            <person name="Engels R."/>
            <person name="Freedman E."/>
            <person name="Gellesch M."/>
            <person name="Goldberg J."/>
            <person name="Griggs A."/>
            <person name="Gujja S."/>
            <person name="Heiman D."/>
            <person name="Hepburn T."/>
            <person name="Howarth C."/>
            <person name="Jen D."/>
            <person name="Larson L."/>
            <person name="Lewis B."/>
            <person name="Mehta T."/>
            <person name="Park D."/>
            <person name="Pearson M."/>
            <person name="Roberts A."/>
            <person name="Saif S."/>
            <person name="Shenoy N."/>
            <person name="Sisk P."/>
            <person name="Stolte C."/>
            <person name="Sykes S."/>
            <person name="Walk T."/>
            <person name="White J."/>
            <person name="Yandava C."/>
            <person name="Burger G."/>
            <person name="Gray M.W."/>
            <person name="Holland P.W.H."/>
            <person name="King N."/>
            <person name="Lang F.B.F."/>
            <person name="Roger A.J."/>
            <person name="Ruiz-Trillo I."/>
            <person name="Lander E."/>
            <person name="Nusbaum C."/>
        </authorList>
    </citation>
    <scope>NUCLEOTIDE SEQUENCE [LARGE SCALE GENOMIC DNA]</scope>
    <source>
        <strain evidence="3">ATCC 38327</strain>
    </source>
</reference>
<dbReference type="STRING" id="578462.A0A0L0SYN0"/>